<dbReference type="AlphaFoldDB" id="D0LVM1"/>
<keyword evidence="2 4" id="KW-0808">Transferase</keyword>
<dbReference type="HOGENOM" id="CLU_027239_3_0_7"/>
<sequence>MNSTDEQHKQSDSALPVCNRVYQNHHLDSTVWERVEARPDDIVIATAYKSGTTWMQQIIGTLIFQDQEPPDAVTNLSPWVDMRIEVEEKLAALQAQTHRRFLKTHLPLDGLPYRRDTKYVYVGRDGRDVFMSFYNHYRKGNDTWYSLINDTPGLVGPPLPRCPEDPLTWWDQWLSKPGFPWEKDGYPFWSLFDHMRSWWEYRHLPNILLVHFNDLKRDLSGEIARIADFLDIDIDDEMLAKVTEKCTFDYMKQNASKVMPMGDEMFTGGAKSFINKGTNGRWRDVLPPEEVERYEAIVAERLSPECARWLATGELPD</sequence>
<accession>D0LVM1</accession>
<dbReference type="InterPro" id="IPR000863">
    <property type="entry name" value="Sulfotransferase_dom"/>
</dbReference>
<name>D0LVM1_HALO1</name>
<feature type="domain" description="Sulfotransferase" evidence="3">
    <location>
        <begin position="39"/>
        <end position="302"/>
    </location>
</feature>
<dbReference type="EMBL" id="CP001804">
    <property type="protein sequence ID" value="ACY17582.1"/>
    <property type="molecule type" value="Genomic_DNA"/>
</dbReference>
<protein>
    <submittedName>
        <fullName evidence="4">Sulfotransferase</fullName>
    </submittedName>
</protein>
<evidence type="ECO:0000313" key="4">
    <source>
        <dbReference type="EMBL" id="ACY17582.1"/>
    </source>
</evidence>
<evidence type="ECO:0000313" key="5">
    <source>
        <dbReference type="Proteomes" id="UP000001880"/>
    </source>
</evidence>
<dbReference type="Proteomes" id="UP000001880">
    <property type="component" value="Chromosome"/>
</dbReference>
<dbReference type="Pfam" id="PF00685">
    <property type="entry name" value="Sulfotransfer_1"/>
    <property type="match status" value="1"/>
</dbReference>
<dbReference type="GO" id="GO:0008146">
    <property type="term" value="F:sulfotransferase activity"/>
    <property type="evidence" value="ECO:0007669"/>
    <property type="project" value="InterPro"/>
</dbReference>
<dbReference type="eggNOG" id="ENOG502ZA0J">
    <property type="taxonomic scope" value="Bacteria"/>
</dbReference>
<dbReference type="KEGG" id="hoh:Hoch_5094"/>
<reference evidence="4 5" key="1">
    <citation type="journal article" date="2010" name="Stand. Genomic Sci.">
        <title>Complete genome sequence of Haliangium ochraceum type strain (SMP-2).</title>
        <authorList>
            <consortium name="US DOE Joint Genome Institute (JGI-PGF)"/>
            <person name="Ivanova N."/>
            <person name="Daum C."/>
            <person name="Lang E."/>
            <person name="Abt B."/>
            <person name="Kopitz M."/>
            <person name="Saunders E."/>
            <person name="Lapidus A."/>
            <person name="Lucas S."/>
            <person name="Glavina Del Rio T."/>
            <person name="Nolan M."/>
            <person name="Tice H."/>
            <person name="Copeland A."/>
            <person name="Cheng J.F."/>
            <person name="Chen F."/>
            <person name="Bruce D."/>
            <person name="Goodwin L."/>
            <person name="Pitluck S."/>
            <person name="Mavromatis K."/>
            <person name="Pati A."/>
            <person name="Mikhailova N."/>
            <person name="Chen A."/>
            <person name="Palaniappan K."/>
            <person name="Land M."/>
            <person name="Hauser L."/>
            <person name="Chang Y.J."/>
            <person name="Jeffries C.D."/>
            <person name="Detter J.C."/>
            <person name="Brettin T."/>
            <person name="Rohde M."/>
            <person name="Goker M."/>
            <person name="Bristow J."/>
            <person name="Markowitz V."/>
            <person name="Eisen J.A."/>
            <person name="Hugenholtz P."/>
            <person name="Kyrpides N.C."/>
            <person name="Klenk H.P."/>
        </authorList>
    </citation>
    <scope>NUCLEOTIDE SEQUENCE [LARGE SCALE GENOMIC DNA]</scope>
    <source>
        <strain evidence="5">DSM 14365 / CIP 107738 / JCM 11303 / AJ 13395 / SMP-2</strain>
    </source>
</reference>
<dbReference type="Gene3D" id="3.40.50.300">
    <property type="entry name" value="P-loop containing nucleotide triphosphate hydrolases"/>
    <property type="match status" value="1"/>
</dbReference>
<gene>
    <name evidence="4" type="ordered locus">Hoch_5094</name>
</gene>
<dbReference type="RefSeq" id="WP_012830174.1">
    <property type="nucleotide sequence ID" value="NC_013440.1"/>
</dbReference>
<evidence type="ECO:0000256" key="2">
    <source>
        <dbReference type="ARBA" id="ARBA00022679"/>
    </source>
</evidence>
<proteinExistence type="inferred from homology"/>
<dbReference type="SUPFAM" id="SSF52540">
    <property type="entry name" value="P-loop containing nucleoside triphosphate hydrolases"/>
    <property type="match status" value="1"/>
</dbReference>
<dbReference type="OrthoDB" id="9804504at2"/>
<dbReference type="PANTHER" id="PTHR11783">
    <property type="entry name" value="SULFOTRANSFERASE SULT"/>
    <property type="match status" value="1"/>
</dbReference>
<comment type="similarity">
    <text evidence="1">Belongs to the sulfotransferase 1 family.</text>
</comment>
<dbReference type="InterPro" id="IPR027417">
    <property type="entry name" value="P-loop_NTPase"/>
</dbReference>
<keyword evidence="5" id="KW-1185">Reference proteome</keyword>
<evidence type="ECO:0000256" key="1">
    <source>
        <dbReference type="ARBA" id="ARBA00005771"/>
    </source>
</evidence>
<organism evidence="4 5">
    <name type="scientific">Haliangium ochraceum (strain DSM 14365 / JCM 11303 / SMP-2)</name>
    <dbReference type="NCBI Taxonomy" id="502025"/>
    <lineage>
        <taxon>Bacteria</taxon>
        <taxon>Pseudomonadati</taxon>
        <taxon>Myxococcota</taxon>
        <taxon>Polyangia</taxon>
        <taxon>Haliangiales</taxon>
        <taxon>Kofleriaceae</taxon>
        <taxon>Haliangium</taxon>
    </lineage>
</organism>
<evidence type="ECO:0000259" key="3">
    <source>
        <dbReference type="Pfam" id="PF00685"/>
    </source>
</evidence>